<gene>
    <name evidence="3" type="ORF">ACFQZS_07345</name>
</gene>
<organism evidence="3 4">
    <name type="scientific">Mucilaginibacter calamicampi</name>
    <dbReference type="NCBI Taxonomy" id="1302352"/>
    <lineage>
        <taxon>Bacteria</taxon>
        <taxon>Pseudomonadati</taxon>
        <taxon>Bacteroidota</taxon>
        <taxon>Sphingobacteriia</taxon>
        <taxon>Sphingobacteriales</taxon>
        <taxon>Sphingobacteriaceae</taxon>
        <taxon>Mucilaginibacter</taxon>
    </lineage>
</organism>
<comment type="caution">
    <text evidence="3">The sequence shown here is derived from an EMBL/GenBank/DDBJ whole genome shotgun (WGS) entry which is preliminary data.</text>
</comment>
<sequence>MKNYIVHQQVKLNSPVDAVWDALTNPEKTKEYFFNARVISQWKEGSPITFKGRMFRIIPFEMKGKILKAVPGKLLKYTLKNGKGEDASQSTVTDELTFENGHTLLTITDDVGSGDGAEKRYHRSVKGWQKVLKGLKKLVEKNN</sequence>
<evidence type="ECO:0000313" key="4">
    <source>
        <dbReference type="Proteomes" id="UP001596958"/>
    </source>
</evidence>
<feature type="domain" description="Activator of Hsp90 ATPase homologue 1/2-like C-terminal" evidence="2">
    <location>
        <begin position="14"/>
        <end position="140"/>
    </location>
</feature>
<name>A0ABW2YVR4_9SPHI</name>
<dbReference type="InterPro" id="IPR023393">
    <property type="entry name" value="START-like_dom_sf"/>
</dbReference>
<evidence type="ECO:0000256" key="1">
    <source>
        <dbReference type="ARBA" id="ARBA00006817"/>
    </source>
</evidence>
<accession>A0ABW2YVR4</accession>
<dbReference type="SUPFAM" id="SSF55961">
    <property type="entry name" value="Bet v1-like"/>
    <property type="match status" value="1"/>
</dbReference>
<reference evidence="4" key="1">
    <citation type="journal article" date="2019" name="Int. J. Syst. Evol. Microbiol.">
        <title>The Global Catalogue of Microorganisms (GCM) 10K type strain sequencing project: providing services to taxonomists for standard genome sequencing and annotation.</title>
        <authorList>
            <consortium name="The Broad Institute Genomics Platform"/>
            <consortium name="The Broad Institute Genome Sequencing Center for Infectious Disease"/>
            <person name="Wu L."/>
            <person name="Ma J."/>
        </authorList>
    </citation>
    <scope>NUCLEOTIDE SEQUENCE [LARGE SCALE GENOMIC DNA]</scope>
    <source>
        <strain evidence="4">CCUG 63418</strain>
    </source>
</reference>
<dbReference type="EMBL" id="JBHTHU010000005">
    <property type="protein sequence ID" value="MFD0749950.1"/>
    <property type="molecule type" value="Genomic_DNA"/>
</dbReference>
<evidence type="ECO:0000313" key="3">
    <source>
        <dbReference type="EMBL" id="MFD0749950.1"/>
    </source>
</evidence>
<dbReference type="InterPro" id="IPR013538">
    <property type="entry name" value="ASHA1/2-like_C"/>
</dbReference>
<keyword evidence="4" id="KW-1185">Reference proteome</keyword>
<comment type="similarity">
    <text evidence="1">Belongs to the AHA1 family.</text>
</comment>
<proteinExistence type="inferred from homology"/>
<dbReference type="Proteomes" id="UP001596958">
    <property type="component" value="Unassembled WGS sequence"/>
</dbReference>
<dbReference type="Gene3D" id="3.30.530.20">
    <property type="match status" value="1"/>
</dbReference>
<protein>
    <submittedName>
        <fullName evidence="3">SRPBCC domain-containing protein</fullName>
    </submittedName>
</protein>
<dbReference type="Pfam" id="PF08327">
    <property type="entry name" value="AHSA1"/>
    <property type="match status" value="1"/>
</dbReference>
<dbReference type="RefSeq" id="WP_377098764.1">
    <property type="nucleotide sequence ID" value="NZ_JBHTHU010000005.1"/>
</dbReference>
<evidence type="ECO:0000259" key="2">
    <source>
        <dbReference type="Pfam" id="PF08327"/>
    </source>
</evidence>